<gene>
    <name evidence="1" type="ORF">PsorP6_011328</name>
</gene>
<dbReference type="Proteomes" id="UP001163321">
    <property type="component" value="Chromosome 12"/>
</dbReference>
<comment type="caution">
    <text evidence="1">The sequence shown here is derived from an EMBL/GenBank/DDBJ whole genome shotgun (WGS) entry which is preliminary data.</text>
</comment>
<sequence>MADEGPRNGQPSVEQLQPPPSAIVGTSFPSRNEMETALNGFAAGQGYAIIVYYKCDRGGTYKNSHNLSNGKRKRRTSSRLMDFPFKGRGDAKADGSWTFSIITSDHNHNPSSHPSGHSTHQKLCHEQLAIVKGLLDATVPPRGIPNQLEGTHGVKLELARRPVQADEKP</sequence>
<reference evidence="1 2" key="1">
    <citation type="journal article" date="2022" name="bioRxiv">
        <title>The genome of the oomycete Peronosclerospora sorghi, a cosmopolitan pathogen of maize and sorghum, is inflated with dispersed pseudogenes.</title>
        <authorList>
            <person name="Fletcher K."/>
            <person name="Martin F."/>
            <person name="Isakeit T."/>
            <person name="Cavanaugh K."/>
            <person name="Magill C."/>
            <person name="Michelmore R."/>
        </authorList>
    </citation>
    <scope>NUCLEOTIDE SEQUENCE [LARGE SCALE GENOMIC DNA]</scope>
    <source>
        <strain evidence="1">P6</strain>
    </source>
</reference>
<protein>
    <submittedName>
        <fullName evidence="1">Uncharacterized protein</fullName>
    </submittedName>
</protein>
<evidence type="ECO:0000313" key="2">
    <source>
        <dbReference type="Proteomes" id="UP001163321"/>
    </source>
</evidence>
<accession>A0ACC0WKF1</accession>
<proteinExistence type="predicted"/>
<name>A0ACC0WKF1_9STRA</name>
<evidence type="ECO:0000313" key="1">
    <source>
        <dbReference type="EMBL" id="KAI9918500.1"/>
    </source>
</evidence>
<keyword evidence="2" id="KW-1185">Reference proteome</keyword>
<dbReference type="EMBL" id="CM047591">
    <property type="protein sequence ID" value="KAI9918500.1"/>
    <property type="molecule type" value="Genomic_DNA"/>
</dbReference>
<organism evidence="1 2">
    <name type="scientific">Peronosclerospora sorghi</name>
    <dbReference type="NCBI Taxonomy" id="230839"/>
    <lineage>
        <taxon>Eukaryota</taxon>
        <taxon>Sar</taxon>
        <taxon>Stramenopiles</taxon>
        <taxon>Oomycota</taxon>
        <taxon>Peronosporomycetes</taxon>
        <taxon>Peronosporales</taxon>
        <taxon>Peronosporaceae</taxon>
        <taxon>Peronosclerospora</taxon>
    </lineage>
</organism>